<reference evidence="1" key="1">
    <citation type="journal article" date="2015" name="Nature">
        <title>Complex archaea that bridge the gap between prokaryotes and eukaryotes.</title>
        <authorList>
            <person name="Spang A."/>
            <person name="Saw J.H."/>
            <person name="Jorgensen S.L."/>
            <person name="Zaremba-Niedzwiedzka K."/>
            <person name="Martijn J."/>
            <person name="Lind A.E."/>
            <person name="van Eijk R."/>
            <person name="Schleper C."/>
            <person name="Guy L."/>
            <person name="Ettema T.J."/>
        </authorList>
    </citation>
    <scope>NUCLEOTIDE SEQUENCE</scope>
</reference>
<name>A0A0F9INU0_9ZZZZ</name>
<dbReference type="EMBL" id="LAZR01011968">
    <property type="protein sequence ID" value="KKM50098.1"/>
    <property type="molecule type" value="Genomic_DNA"/>
</dbReference>
<accession>A0A0F9INU0</accession>
<gene>
    <name evidence="1" type="ORF">LCGC14_1556370</name>
</gene>
<evidence type="ECO:0000313" key="1">
    <source>
        <dbReference type="EMBL" id="KKM50098.1"/>
    </source>
</evidence>
<dbReference type="AlphaFoldDB" id="A0A0F9INU0"/>
<organism evidence="1">
    <name type="scientific">marine sediment metagenome</name>
    <dbReference type="NCBI Taxonomy" id="412755"/>
    <lineage>
        <taxon>unclassified sequences</taxon>
        <taxon>metagenomes</taxon>
        <taxon>ecological metagenomes</taxon>
    </lineage>
</organism>
<comment type="caution">
    <text evidence="1">The sequence shown here is derived from an EMBL/GenBank/DDBJ whole genome shotgun (WGS) entry which is preliminary data.</text>
</comment>
<sequence>MIGELSEQKQESTPSTHFRIDSLRVNKDAQTILCEFSLGRLDKEDVFHPAPNQSRISVQLSDENYIAAEGARCSEETVAETLKSYSIL</sequence>
<protein>
    <submittedName>
        <fullName evidence="1">Uncharacterized protein</fullName>
    </submittedName>
</protein>
<proteinExistence type="predicted"/>